<organism evidence="2 4">
    <name type="scientific">Pseudomonas putida</name>
    <name type="common">Arthrobacter siderocapsulatus</name>
    <dbReference type="NCBI Taxonomy" id="303"/>
    <lineage>
        <taxon>Bacteria</taxon>
        <taxon>Pseudomonadati</taxon>
        <taxon>Pseudomonadota</taxon>
        <taxon>Gammaproteobacteria</taxon>
        <taxon>Pseudomonadales</taxon>
        <taxon>Pseudomonadaceae</taxon>
        <taxon>Pseudomonas</taxon>
    </lineage>
</organism>
<dbReference type="EMBL" id="RJAI01000040">
    <property type="protein sequence ID" value="RNF87241.1"/>
    <property type="molecule type" value="Genomic_DNA"/>
</dbReference>
<dbReference type="GeneID" id="97168647"/>
<gene>
    <name evidence="3" type="ORF">EFK07_17275</name>
    <name evidence="2" type="ORF">HB13667_10570</name>
</gene>
<dbReference type="AlphaFoldDB" id="A0A059V2U0"/>
<evidence type="ECO:0000313" key="3">
    <source>
        <dbReference type="EMBL" id="RNF87241.1"/>
    </source>
</evidence>
<name>A0A059V2U0_PSEPU</name>
<evidence type="ECO:0000313" key="5">
    <source>
        <dbReference type="Proteomes" id="UP000278162"/>
    </source>
</evidence>
<dbReference type="RefSeq" id="WP_013973013.1">
    <property type="nucleotide sequence ID" value="NZ_CP007620.1"/>
</dbReference>
<protein>
    <submittedName>
        <fullName evidence="2">Uncharacterized protein</fullName>
    </submittedName>
</protein>
<dbReference type="Proteomes" id="UP000278162">
    <property type="component" value="Unassembled WGS sequence"/>
</dbReference>
<reference evidence="3 5" key="2">
    <citation type="submission" date="2018-10" db="EMBL/GenBank/DDBJ databases">
        <title>An outbreak of IMP-63 producing strain in France.</title>
        <authorList>
            <person name="Bour M."/>
            <person name="Liapis E."/>
            <person name="Plesiat P."/>
        </authorList>
    </citation>
    <scope>NUCLEOTIDE SEQUENCE [LARGE SCALE GENOMIC DNA]</scope>
    <source>
        <strain evidence="3 5">12917</strain>
    </source>
</reference>
<accession>A0A059V2U0</accession>
<reference evidence="2 4" key="1">
    <citation type="submission" date="2015-10" db="EMBL/GenBank/DDBJ databases">
        <title>Pseudomonas putida clinical strains.</title>
        <authorList>
            <person name="Molina L."/>
            <person name="Udaondo Z."/>
        </authorList>
    </citation>
    <scope>NUCLEOTIDE SEQUENCE [LARGE SCALE GENOMIC DNA]</scope>
    <source>
        <strain evidence="2 4">HB13667</strain>
    </source>
</reference>
<sequence>MKSTKCIPLLVIASVLSFAAHADPASNCAAKIKELEDFEKASGQAMHGGMAHDFKVHLQNAKDAQSKGDMTQCQASADQAKTIYNKARSK</sequence>
<feature type="chain" id="PRO_5009739976" evidence="1">
    <location>
        <begin position="23"/>
        <end position="90"/>
    </location>
</feature>
<dbReference type="Proteomes" id="UP000050437">
    <property type="component" value="Unassembled WGS sequence"/>
</dbReference>
<dbReference type="OrthoDB" id="7020694at2"/>
<proteinExistence type="predicted"/>
<dbReference type="PATRIC" id="fig|303.167.peg.3565"/>
<dbReference type="KEGG" id="ppud:DW66_3391"/>
<evidence type="ECO:0000313" key="4">
    <source>
        <dbReference type="Proteomes" id="UP000050437"/>
    </source>
</evidence>
<keyword evidence="1" id="KW-0732">Signal</keyword>
<dbReference type="EMBL" id="LKKS01000061">
    <property type="protein sequence ID" value="KPM65904.1"/>
    <property type="molecule type" value="Genomic_DNA"/>
</dbReference>
<evidence type="ECO:0000256" key="1">
    <source>
        <dbReference type="SAM" id="SignalP"/>
    </source>
</evidence>
<comment type="caution">
    <text evidence="2">The sequence shown here is derived from an EMBL/GenBank/DDBJ whole genome shotgun (WGS) entry which is preliminary data.</text>
</comment>
<evidence type="ECO:0000313" key="2">
    <source>
        <dbReference type="EMBL" id="KPM65904.1"/>
    </source>
</evidence>
<feature type="signal peptide" evidence="1">
    <location>
        <begin position="1"/>
        <end position="22"/>
    </location>
</feature>